<dbReference type="Proteomes" id="UP000321899">
    <property type="component" value="Unassembled WGS sequence"/>
</dbReference>
<dbReference type="AlphaFoldDB" id="A0A5S5MC80"/>
<dbReference type="SUPFAM" id="SSF56349">
    <property type="entry name" value="DNA breaking-rejoining enzymes"/>
    <property type="match status" value="1"/>
</dbReference>
<evidence type="ECO:0000256" key="3">
    <source>
        <dbReference type="ARBA" id="ARBA00023125"/>
    </source>
</evidence>
<feature type="domain" description="Core-binding (CB)" evidence="7">
    <location>
        <begin position="100"/>
        <end position="182"/>
    </location>
</feature>
<dbReference type="InterPro" id="IPR053876">
    <property type="entry name" value="Phage_int_M"/>
</dbReference>
<sequence length="416" mass="46105">MATKNQLTAIECDNAAPRESRYALSDGNGLFLNVYPSGTKTWKARLRVGGKLQEHTLGPFPEVSVKDARLILANLRLKIAHGINPAEEKQAARNEASGKNGFEALAMDWFHAVHATQVVPAHADRNLSRLNKLVLPYLGKHRPEDITPPMVLEVLRRIAARGHVETAHRVKSILSLIFRYGISLGRLERDPTRDLTGILPAAEVVHHPAILDVSELAGLLRALDGYQGTPIVTAAARLLPLIFCRPGEMLNMCWPDIDPAKTQWVWVSAKTRTQMITPLSRQAMQILAGLKPLTGEGRFVLPSLRAKDKPLSNTAIKGALDSLGYRGRMTSHGWRAVARTHLVETMNYPVDIVEMQLGHSVRDALGRAYNRTTFLDPRREMMQAWADWLDEVRLLPAPASASPVDGVDPWAQWTAD</sequence>
<dbReference type="Gene3D" id="3.30.160.390">
    <property type="entry name" value="Integrase, DNA-binding domain"/>
    <property type="match status" value="1"/>
</dbReference>
<dbReference type="PROSITE" id="PS51900">
    <property type="entry name" value="CB"/>
    <property type="match status" value="1"/>
</dbReference>
<reference evidence="8 9" key="1">
    <citation type="submission" date="2019-06" db="EMBL/GenBank/DDBJ databases">
        <title>Desulfobotulus mexicanus sp. nov., a novel sulfate-reducing bacterium isolated from the sediment of an alkaline crater lake in Mexico.</title>
        <authorList>
            <person name="Hirschler-Rea A."/>
        </authorList>
    </citation>
    <scope>NUCLEOTIDE SEQUENCE [LARGE SCALE GENOMIC DNA]</scope>
    <source>
        <strain evidence="8 9">PAR22N</strain>
    </source>
</reference>
<keyword evidence="9" id="KW-1185">Reference proteome</keyword>
<organism evidence="8 9">
    <name type="scientific">Desulfobotulus mexicanus</name>
    <dbReference type="NCBI Taxonomy" id="2586642"/>
    <lineage>
        <taxon>Bacteria</taxon>
        <taxon>Pseudomonadati</taxon>
        <taxon>Thermodesulfobacteriota</taxon>
        <taxon>Desulfobacteria</taxon>
        <taxon>Desulfobacterales</taxon>
        <taxon>Desulfobacteraceae</taxon>
        <taxon>Desulfobotulus</taxon>
    </lineage>
</organism>
<dbReference type="InterPro" id="IPR025166">
    <property type="entry name" value="Integrase_DNA_bind_dom"/>
</dbReference>
<dbReference type="Gene3D" id="1.10.150.130">
    <property type="match status" value="1"/>
</dbReference>
<evidence type="ECO:0000256" key="2">
    <source>
        <dbReference type="ARBA" id="ARBA00022908"/>
    </source>
</evidence>
<keyword evidence="4" id="KW-0233">DNA recombination</keyword>
<evidence type="ECO:0000259" key="7">
    <source>
        <dbReference type="PROSITE" id="PS51900"/>
    </source>
</evidence>
<proteinExistence type="inferred from homology"/>
<dbReference type="GO" id="GO:0015074">
    <property type="term" value="P:DNA integration"/>
    <property type="evidence" value="ECO:0007669"/>
    <property type="project" value="UniProtKB-KW"/>
</dbReference>
<dbReference type="Pfam" id="PF00589">
    <property type="entry name" value="Phage_integrase"/>
    <property type="match status" value="1"/>
</dbReference>
<evidence type="ECO:0000313" key="8">
    <source>
        <dbReference type="EMBL" id="TYT73336.1"/>
    </source>
</evidence>
<keyword evidence="2" id="KW-0229">DNA integration</keyword>
<evidence type="ECO:0000259" key="6">
    <source>
        <dbReference type="PROSITE" id="PS51898"/>
    </source>
</evidence>
<dbReference type="RefSeq" id="WP_139450787.1">
    <property type="nucleotide sequence ID" value="NZ_VDMB01000034.1"/>
</dbReference>
<dbReference type="InterPro" id="IPR002104">
    <property type="entry name" value="Integrase_catalytic"/>
</dbReference>
<name>A0A5S5MC80_9BACT</name>
<evidence type="ECO:0000256" key="4">
    <source>
        <dbReference type="ARBA" id="ARBA00023172"/>
    </source>
</evidence>
<feature type="domain" description="Tyr recombinase" evidence="6">
    <location>
        <begin position="206"/>
        <end position="382"/>
    </location>
</feature>
<dbReference type="CDD" id="cd00801">
    <property type="entry name" value="INT_P4_C"/>
    <property type="match status" value="1"/>
</dbReference>
<dbReference type="InterPro" id="IPR050808">
    <property type="entry name" value="Phage_Integrase"/>
</dbReference>
<evidence type="ECO:0000256" key="5">
    <source>
        <dbReference type="PROSITE-ProRule" id="PRU01248"/>
    </source>
</evidence>
<dbReference type="InterPro" id="IPR011010">
    <property type="entry name" value="DNA_brk_join_enz"/>
</dbReference>
<dbReference type="Pfam" id="PF22022">
    <property type="entry name" value="Phage_int_M"/>
    <property type="match status" value="1"/>
</dbReference>
<accession>A0A5S5MC80</accession>
<dbReference type="GO" id="GO:0003677">
    <property type="term" value="F:DNA binding"/>
    <property type="evidence" value="ECO:0007669"/>
    <property type="project" value="UniProtKB-UniRule"/>
</dbReference>
<dbReference type="InterPro" id="IPR044068">
    <property type="entry name" value="CB"/>
</dbReference>
<comment type="caution">
    <text evidence="8">The sequence shown here is derived from an EMBL/GenBank/DDBJ whole genome shotgun (WGS) entry which is preliminary data.</text>
</comment>
<dbReference type="Gene3D" id="1.10.443.10">
    <property type="entry name" value="Intergrase catalytic core"/>
    <property type="match status" value="1"/>
</dbReference>
<dbReference type="EMBL" id="VDMB01000034">
    <property type="protein sequence ID" value="TYT73336.1"/>
    <property type="molecule type" value="Genomic_DNA"/>
</dbReference>
<dbReference type="PANTHER" id="PTHR30629">
    <property type="entry name" value="PROPHAGE INTEGRASE"/>
    <property type="match status" value="1"/>
</dbReference>
<gene>
    <name evidence="8" type="ORF">FIM25_15600</name>
</gene>
<protein>
    <submittedName>
        <fullName evidence="8">DUF4102 domain-containing protein</fullName>
    </submittedName>
</protein>
<dbReference type="InterPro" id="IPR010998">
    <property type="entry name" value="Integrase_recombinase_N"/>
</dbReference>
<keyword evidence="3 5" id="KW-0238">DNA-binding</keyword>
<dbReference type="GO" id="GO:0006310">
    <property type="term" value="P:DNA recombination"/>
    <property type="evidence" value="ECO:0007669"/>
    <property type="project" value="UniProtKB-KW"/>
</dbReference>
<comment type="similarity">
    <text evidence="1">Belongs to the 'phage' integrase family.</text>
</comment>
<dbReference type="PANTHER" id="PTHR30629:SF2">
    <property type="entry name" value="PROPHAGE INTEGRASE INTS-RELATED"/>
    <property type="match status" value="1"/>
</dbReference>
<dbReference type="PROSITE" id="PS51898">
    <property type="entry name" value="TYR_RECOMBINASE"/>
    <property type="match status" value="1"/>
</dbReference>
<evidence type="ECO:0000313" key="9">
    <source>
        <dbReference type="Proteomes" id="UP000321899"/>
    </source>
</evidence>
<dbReference type="InterPro" id="IPR013762">
    <property type="entry name" value="Integrase-like_cat_sf"/>
</dbReference>
<dbReference type="OrthoDB" id="9775880at2"/>
<evidence type="ECO:0000256" key="1">
    <source>
        <dbReference type="ARBA" id="ARBA00008857"/>
    </source>
</evidence>
<dbReference type="InterPro" id="IPR038488">
    <property type="entry name" value="Integrase_DNA-bd_sf"/>
</dbReference>
<dbReference type="Pfam" id="PF13356">
    <property type="entry name" value="Arm-DNA-bind_3"/>
    <property type="match status" value="1"/>
</dbReference>